<dbReference type="SUPFAM" id="SSF82657">
    <property type="entry name" value="BolA-like"/>
    <property type="match status" value="1"/>
</dbReference>
<accession>A0A388KZ22</accession>
<comment type="similarity">
    <text evidence="1">Belongs to the BolA/IbaG family.</text>
</comment>
<gene>
    <name evidence="2" type="ORF">CBR_g19927</name>
</gene>
<name>A0A388KZ22_CHABU</name>
<evidence type="ECO:0000256" key="1">
    <source>
        <dbReference type="RuleBase" id="RU003860"/>
    </source>
</evidence>
<dbReference type="Pfam" id="PF01722">
    <property type="entry name" value="BolA"/>
    <property type="match status" value="1"/>
</dbReference>
<dbReference type="InterPro" id="IPR036065">
    <property type="entry name" value="BolA-like_sf"/>
</dbReference>
<keyword evidence="3" id="KW-1185">Reference proteome</keyword>
<dbReference type="GO" id="GO:0010039">
    <property type="term" value="P:response to iron ion"/>
    <property type="evidence" value="ECO:0007669"/>
    <property type="project" value="EnsemblPlants"/>
</dbReference>
<dbReference type="Gramene" id="GBG75295">
    <property type="protein sequence ID" value="GBG75295"/>
    <property type="gene ID" value="CBR_g19927"/>
</dbReference>
<dbReference type="PANTHER" id="PTHR12735:SF27">
    <property type="entry name" value="BOLA-LIKE PROTEIN 2"/>
    <property type="match status" value="1"/>
</dbReference>
<dbReference type="Gene3D" id="3.30.300.90">
    <property type="entry name" value="BolA-like"/>
    <property type="match status" value="1"/>
</dbReference>
<dbReference type="GO" id="GO:0006979">
    <property type="term" value="P:response to oxidative stress"/>
    <property type="evidence" value="ECO:0007669"/>
    <property type="project" value="EnsemblPlants"/>
</dbReference>
<evidence type="ECO:0000313" key="3">
    <source>
        <dbReference type="Proteomes" id="UP000265515"/>
    </source>
</evidence>
<organism evidence="2 3">
    <name type="scientific">Chara braunii</name>
    <name type="common">Braun's stonewort</name>
    <dbReference type="NCBI Taxonomy" id="69332"/>
    <lineage>
        <taxon>Eukaryota</taxon>
        <taxon>Viridiplantae</taxon>
        <taxon>Streptophyta</taxon>
        <taxon>Charophyceae</taxon>
        <taxon>Charales</taxon>
        <taxon>Characeae</taxon>
        <taxon>Chara</taxon>
    </lineage>
</organism>
<dbReference type="GO" id="GO:0006879">
    <property type="term" value="P:intracellular iron ion homeostasis"/>
    <property type="evidence" value="ECO:0007669"/>
    <property type="project" value="InterPro"/>
</dbReference>
<dbReference type="Proteomes" id="UP000265515">
    <property type="component" value="Unassembled WGS sequence"/>
</dbReference>
<evidence type="ECO:0008006" key="4">
    <source>
        <dbReference type="Google" id="ProtNLM"/>
    </source>
</evidence>
<sequence>MAVSKEQVESVLKEKLQPTNLVVEDTSGGCGASFDVKIASPLFAGKRVLERHRMVNSALTEELKSIHALTIKPVTPEQWVE</sequence>
<evidence type="ECO:0000313" key="2">
    <source>
        <dbReference type="EMBL" id="GBG75295.1"/>
    </source>
</evidence>
<dbReference type="GO" id="GO:0005634">
    <property type="term" value="C:nucleus"/>
    <property type="evidence" value="ECO:0007669"/>
    <property type="project" value="EnsemblPlants"/>
</dbReference>
<reference evidence="2 3" key="1">
    <citation type="journal article" date="2018" name="Cell">
        <title>The Chara Genome: Secondary Complexity and Implications for Plant Terrestrialization.</title>
        <authorList>
            <person name="Nishiyama T."/>
            <person name="Sakayama H."/>
            <person name="Vries J.D."/>
            <person name="Buschmann H."/>
            <person name="Saint-Marcoux D."/>
            <person name="Ullrich K.K."/>
            <person name="Haas F.B."/>
            <person name="Vanderstraeten L."/>
            <person name="Becker D."/>
            <person name="Lang D."/>
            <person name="Vosolsobe S."/>
            <person name="Rombauts S."/>
            <person name="Wilhelmsson P.K.I."/>
            <person name="Janitza P."/>
            <person name="Kern R."/>
            <person name="Heyl A."/>
            <person name="Rumpler F."/>
            <person name="Villalobos L.I.A.C."/>
            <person name="Clay J.M."/>
            <person name="Skokan R."/>
            <person name="Toyoda A."/>
            <person name="Suzuki Y."/>
            <person name="Kagoshima H."/>
            <person name="Schijlen E."/>
            <person name="Tajeshwar N."/>
            <person name="Catarino B."/>
            <person name="Hetherington A.J."/>
            <person name="Saltykova A."/>
            <person name="Bonnot C."/>
            <person name="Breuninger H."/>
            <person name="Symeonidi A."/>
            <person name="Radhakrishnan G.V."/>
            <person name="Van Nieuwerburgh F."/>
            <person name="Deforce D."/>
            <person name="Chang C."/>
            <person name="Karol K.G."/>
            <person name="Hedrich R."/>
            <person name="Ulvskov P."/>
            <person name="Glockner G."/>
            <person name="Delwiche C.F."/>
            <person name="Petrasek J."/>
            <person name="Van de Peer Y."/>
            <person name="Friml J."/>
            <person name="Beilby M."/>
            <person name="Dolan L."/>
            <person name="Kohara Y."/>
            <person name="Sugano S."/>
            <person name="Fujiyama A."/>
            <person name="Delaux P.-M."/>
            <person name="Quint M."/>
            <person name="TheiBen G."/>
            <person name="Hagemann M."/>
            <person name="Harholt J."/>
            <person name="Dunand C."/>
            <person name="Zachgo S."/>
            <person name="Langdale J."/>
            <person name="Maumus F."/>
            <person name="Straeten D.V.D."/>
            <person name="Gould S.B."/>
            <person name="Rensing S.A."/>
        </authorList>
    </citation>
    <scope>NUCLEOTIDE SEQUENCE [LARGE SCALE GENOMIC DNA]</scope>
    <source>
        <strain evidence="2 3">S276</strain>
    </source>
</reference>
<dbReference type="GO" id="GO:0005829">
    <property type="term" value="C:cytosol"/>
    <property type="evidence" value="ECO:0007669"/>
    <property type="project" value="EnsemblPlants"/>
</dbReference>
<dbReference type="GO" id="GO:0051604">
    <property type="term" value="P:protein maturation"/>
    <property type="evidence" value="ECO:0007669"/>
    <property type="project" value="InterPro"/>
</dbReference>
<dbReference type="PIRSF" id="PIRSF003113">
    <property type="entry name" value="BolA"/>
    <property type="match status" value="1"/>
</dbReference>
<protein>
    <recommendedName>
        <fullName evidence="4">BolA-like protein</fullName>
    </recommendedName>
</protein>
<dbReference type="InterPro" id="IPR002634">
    <property type="entry name" value="BolA"/>
</dbReference>
<dbReference type="STRING" id="69332.A0A388KZ22"/>
<dbReference type="OrthoDB" id="4983at2759"/>
<dbReference type="GO" id="GO:0051537">
    <property type="term" value="F:2 iron, 2 sulfur cluster binding"/>
    <property type="evidence" value="ECO:0007669"/>
    <property type="project" value="InterPro"/>
</dbReference>
<proteinExistence type="inferred from homology"/>
<dbReference type="EMBL" id="BFEA01000221">
    <property type="protein sequence ID" value="GBG75295.1"/>
    <property type="molecule type" value="Genomic_DNA"/>
</dbReference>
<dbReference type="PANTHER" id="PTHR12735">
    <property type="entry name" value="BOLA-LIKE PROTEIN-RELATED"/>
    <property type="match status" value="1"/>
</dbReference>
<dbReference type="InterPro" id="IPR045115">
    <property type="entry name" value="BOL2"/>
</dbReference>
<dbReference type="OMA" id="VHAFSQK"/>
<dbReference type="AlphaFoldDB" id="A0A388KZ22"/>
<comment type="caution">
    <text evidence="2">The sequence shown here is derived from an EMBL/GenBank/DDBJ whole genome shotgun (WGS) entry which is preliminary data.</text>
</comment>